<dbReference type="Gene3D" id="2.80.10.50">
    <property type="match status" value="1"/>
</dbReference>
<proteinExistence type="predicted"/>
<dbReference type="AlphaFoldDB" id="A0AAW7XCI9"/>
<dbReference type="EMBL" id="JAUOPB010000665">
    <property type="protein sequence ID" value="MDO6425346.1"/>
    <property type="molecule type" value="Genomic_DNA"/>
</dbReference>
<feature type="non-terminal residue" evidence="1">
    <location>
        <position position="1"/>
    </location>
</feature>
<evidence type="ECO:0000313" key="2">
    <source>
        <dbReference type="Proteomes" id="UP001169760"/>
    </source>
</evidence>
<reference evidence="1" key="1">
    <citation type="submission" date="2023-07" db="EMBL/GenBank/DDBJ databases">
        <title>Genome content predicts the carbon catabolic preferences of heterotrophic bacteria.</title>
        <authorList>
            <person name="Gralka M."/>
        </authorList>
    </citation>
    <scope>NUCLEOTIDE SEQUENCE</scope>
    <source>
        <strain evidence="1">I3M17_2</strain>
    </source>
</reference>
<feature type="non-terminal residue" evidence="1">
    <location>
        <position position="76"/>
    </location>
</feature>
<gene>
    <name evidence="1" type="ORF">Q4521_22935</name>
</gene>
<accession>A0AAW7XCI9</accession>
<comment type="caution">
    <text evidence="1">The sequence shown here is derived from an EMBL/GenBank/DDBJ whole genome shotgun (WGS) entry which is preliminary data.</text>
</comment>
<evidence type="ECO:0000313" key="1">
    <source>
        <dbReference type="EMBL" id="MDO6425346.1"/>
    </source>
</evidence>
<keyword evidence="1" id="KW-0648">Protein biosynthesis</keyword>
<dbReference type="Proteomes" id="UP001169760">
    <property type="component" value="Unassembled WGS sequence"/>
</dbReference>
<organism evidence="1 2">
    <name type="scientific">Saccharophagus degradans</name>
    <dbReference type="NCBI Taxonomy" id="86304"/>
    <lineage>
        <taxon>Bacteria</taxon>
        <taxon>Pseudomonadati</taxon>
        <taxon>Pseudomonadota</taxon>
        <taxon>Gammaproteobacteria</taxon>
        <taxon>Cellvibrionales</taxon>
        <taxon>Cellvibrionaceae</taxon>
        <taxon>Saccharophagus</taxon>
    </lineage>
</organism>
<name>A0AAW7XCI9_9GAMM</name>
<dbReference type="PROSITE" id="PS50231">
    <property type="entry name" value="RICIN_B_LECTIN"/>
    <property type="match status" value="1"/>
</dbReference>
<protein>
    <submittedName>
        <fullName evidence="1">Translation initiation factor SUI1</fullName>
    </submittedName>
</protein>
<keyword evidence="1" id="KW-0396">Initiation factor</keyword>
<dbReference type="GO" id="GO:0003743">
    <property type="term" value="F:translation initiation factor activity"/>
    <property type="evidence" value="ECO:0007669"/>
    <property type="project" value="UniProtKB-KW"/>
</dbReference>
<sequence length="76" mass="8445">ISHGGGYYSYKKQNTILCLDGGRGGDRLQPVTLEVCDSRNYDQHWNKVKVYTGTEIYLMENRNAPGFSIDGNGGCL</sequence>